<evidence type="ECO:0000256" key="7">
    <source>
        <dbReference type="ARBA" id="ARBA00023027"/>
    </source>
</evidence>
<dbReference type="Gene3D" id="3.40.50.720">
    <property type="entry name" value="NAD(P)-binding Rossmann-like Domain"/>
    <property type="match status" value="1"/>
</dbReference>
<evidence type="ECO:0000256" key="3">
    <source>
        <dbReference type="ARBA" id="ARBA00004947"/>
    </source>
</evidence>
<comment type="catalytic activity">
    <reaction evidence="1">
        <text>UDP-alpha-D-glucose = UDP-alpha-D-galactose</text>
        <dbReference type="Rhea" id="RHEA:22168"/>
        <dbReference type="ChEBI" id="CHEBI:58885"/>
        <dbReference type="ChEBI" id="CHEBI:66914"/>
        <dbReference type="EC" id="5.1.3.2"/>
    </reaction>
</comment>
<dbReference type="OrthoDB" id="9803010at2"/>
<organism evidence="13 14">
    <name type="scientific">Acinetobacter stercoris</name>
    <dbReference type="NCBI Taxonomy" id="2126983"/>
    <lineage>
        <taxon>Bacteria</taxon>
        <taxon>Pseudomonadati</taxon>
        <taxon>Pseudomonadota</taxon>
        <taxon>Gammaproteobacteria</taxon>
        <taxon>Moraxellales</taxon>
        <taxon>Moraxellaceae</taxon>
        <taxon>Acinetobacter</taxon>
    </lineage>
</organism>
<reference evidence="14" key="1">
    <citation type="submission" date="2018-03" db="EMBL/GenBank/DDBJ databases">
        <authorList>
            <person name="Blom J."/>
        </authorList>
    </citation>
    <scope>NUCLEOTIDE SEQUENCE [LARGE SCALE GENOMIC DNA]</scope>
    <source>
        <strain evidence="14">KPC-SM-21</strain>
    </source>
</reference>
<dbReference type="InterPro" id="IPR036291">
    <property type="entry name" value="NAD(P)-bd_dom_sf"/>
</dbReference>
<comment type="cofactor">
    <cofactor evidence="2">
        <name>NAD(+)</name>
        <dbReference type="ChEBI" id="CHEBI:57540"/>
    </cofactor>
</comment>
<evidence type="ECO:0000256" key="6">
    <source>
        <dbReference type="ARBA" id="ARBA00018569"/>
    </source>
</evidence>
<name>A0A2U3MWX2_9GAMM</name>
<dbReference type="GO" id="GO:0006012">
    <property type="term" value="P:galactose metabolic process"/>
    <property type="evidence" value="ECO:0007669"/>
    <property type="project" value="UniProtKB-KW"/>
</dbReference>
<evidence type="ECO:0000256" key="1">
    <source>
        <dbReference type="ARBA" id="ARBA00000083"/>
    </source>
</evidence>
<evidence type="ECO:0000256" key="10">
    <source>
        <dbReference type="ARBA" id="ARBA00031367"/>
    </source>
</evidence>
<evidence type="ECO:0000313" key="13">
    <source>
        <dbReference type="EMBL" id="SPL69930.1"/>
    </source>
</evidence>
<keyword evidence="9 13" id="KW-0413">Isomerase</keyword>
<dbReference type="EC" id="5.1.3.2" evidence="5"/>
<proteinExistence type="inferred from homology"/>
<dbReference type="Gene3D" id="3.90.25.10">
    <property type="entry name" value="UDP-galactose 4-epimerase, domain 1"/>
    <property type="match status" value="1"/>
</dbReference>
<evidence type="ECO:0000259" key="12">
    <source>
        <dbReference type="Pfam" id="PF01370"/>
    </source>
</evidence>
<dbReference type="SUPFAM" id="SSF51735">
    <property type="entry name" value="NAD(P)-binding Rossmann-fold domains"/>
    <property type="match status" value="1"/>
</dbReference>
<dbReference type="GO" id="GO:0005829">
    <property type="term" value="C:cytosol"/>
    <property type="evidence" value="ECO:0007669"/>
    <property type="project" value="TreeGrafter"/>
</dbReference>
<keyword evidence="7" id="KW-0520">NAD</keyword>
<keyword evidence="8" id="KW-0299">Galactose metabolism</keyword>
<dbReference type="AlphaFoldDB" id="A0A2U3MWX2"/>
<dbReference type="GO" id="GO:0003978">
    <property type="term" value="F:UDP-glucose 4-epimerase activity"/>
    <property type="evidence" value="ECO:0007669"/>
    <property type="project" value="UniProtKB-EC"/>
</dbReference>
<evidence type="ECO:0000313" key="14">
    <source>
        <dbReference type="Proteomes" id="UP000245974"/>
    </source>
</evidence>
<dbReference type="PANTHER" id="PTHR43725">
    <property type="entry name" value="UDP-GLUCOSE 4-EPIMERASE"/>
    <property type="match status" value="1"/>
</dbReference>
<comment type="similarity">
    <text evidence="4">Belongs to the NAD(P)-dependent epimerase/dehydratase family.</text>
</comment>
<dbReference type="Proteomes" id="UP000245974">
    <property type="component" value="Unassembled WGS sequence"/>
</dbReference>
<keyword evidence="8" id="KW-0119">Carbohydrate metabolism</keyword>
<keyword evidence="14" id="KW-1185">Reference proteome</keyword>
<evidence type="ECO:0000256" key="9">
    <source>
        <dbReference type="ARBA" id="ARBA00023235"/>
    </source>
</evidence>
<dbReference type="EMBL" id="OOGT01000034">
    <property type="protein sequence ID" value="SPL69930.1"/>
    <property type="molecule type" value="Genomic_DNA"/>
</dbReference>
<evidence type="ECO:0000256" key="5">
    <source>
        <dbReference type="ARBA" id="ARBA00013189"/>
    </source>
</evidence>
<feature type="domain" description="NAD-dependent epimerase/dehydratase" evidence="12">
    <location>
        <begin position="2"/>
        <end position="241"/>
    </location>
</feature>
<comment type="pathway">
    <text evidence="3">Carbohydrate metabolism; galactose metabolism.</text>
</comment>
<gene>
    <name evidence="13" type="primary">galE_1</name>
    <name evidence="13" type="ORF">KPC_1108</name>
</gene>
<dbReference type="Pfam" id="PF01370">
    <property type="entry name" value="Epimerase"/>
    <property type="match status" value="1"/>
</dbReference>
<protein>
    <recommendedName>
        <fullName evidence="6">UDP-glucose 4-epimerase</fullName>
        <ecNumber evidence="5">5.1.3.2</ecNumber>
    </recommendedName>
    <alternativeName>
        <fullName evidence="11">Galactowaldenase</fullName>
    </alternativeName>
    <alternativeName>
        <fullName evidence="10">UDP-galactose 4-epimerase</fullName>
    </alternativeName>
</protein>
<dbReference type="InParanoid" id="A0A2U3MWX2"/>
<evidence type="ECO:0000256" key="11">
    <source>
        <dbReference type="ARBA" id="ARBA00033067"/>
    </source>
</evidence>
<dbReference type="InterPro" id="IPR001509">
    <property type="entry name" value="Epimerase_deHydtase"/>
</dbReference>
<evidence type="ECO:0000256" key="2">
    <source>
        <dbReference type="ARBA" id="ARBA00001911"/>
    </source>
</evidence>
<evidence type="ECO:0000256" key="4">
    <source>
        <dbReference type="ARBA" id="ARBA00007637"/>
    </source>
</evidence>
<evidence type="ECO:0000256" key="8">
    <source>
        <dbReference type="ARBA" id="ARBA00023144"/>
    </source>
</evidence>
<dbReference type="RefSeq" id="WP_121973444.1">
    <property type="nucleotide sequence ID" value="NZ_OOGT01000034.1"/>
</dbReference>
<dbReference type="PANTHER" id="PTHR43725:SF47">
    <property type="entry name" value="UDP-GLUCOSE 4-EPIMERASE"/>
    <property type="match status" value="1"/>
</dbReference>
<sequence>MILVTGGLGFIGSHVVLSLLAQGQEVVIVDNLANASLETLERLEYISGMYVPFVKIDVRNTPALNKVFEQYSIDAVVHTAGFKSLEESVLKPLEYYNDNVSCIMSLLRAMQRTGVRTLVHLSSLTVYGKSTLELNEDEAYEFAYPNPYIKSQQMAEEILRDTSKTDNEWRIAMLRVGNVVGAFEHGVLGEVVTQLPKNIVPLAMQVAAIQRDCIELQNQANTQDKTVERSFVHVLDVCEAVQNSLYWLQSQFNVCEAFDIAGEVYSIRALLEQIEEVTNSKIKTVDAAEQRQELDQVGSNSTKALEILNWKAKRTLKQMIEDEWRFYQNLLNNR</sequence>
<accession>A0A2U3MWX2</accession>